<organism evidence="1 2">
    <name type="scientific">Flavobacterium ginsenosidimutans</name>
    <dbReference type="NCBI Taxonomy" id="687844"/>
    <lineage>
        <taxon>Bacteria</taxon>
        <taxon>Pseudomonadati</taxon>
        <taxon>Bacteroidota</taxon>
        <taxon>Flavobacteriia</taxon>
        <taxon>Flavobacteriales</taxon>
        <taxon>Flavobacteriaceae</taxon>
        <taxon>Flavobacterium</taxon>
    </lineage>
</organism>
<evidence type="ECO:0000313" key="1">
    <source>
        <dbReference type="EMBL" id="WXK50866.1"/>
    </source>
</evidence>
<reference evidence="1 2" key="1">
    <citation type="submission" date="2024-02" db="EMBL/GenBank/DDBJ databases">
        <title>complete genome of Flavobacterium ginsenosidimutans Str. YTB16.</title>
        <authorList>
            <person name="Wang Q."/>
        </authorList>
    </citation>
    <scope>NUCLEOTIDE SEQUENCE [LARGE SCALE GENOMIC DNA]</scope>
    <source>
        <strain evidence="1 2">YTB16</strain>
    </source>
</reference>
<dbReference type="EMBL" id="CP147988">
    <property type="protein sequence ID" value="WXK50866.1"/>
    <property type="molecule type" value="Genomic_DNA"/>
</dbReference>
<protein>
    <recommendedName>
        <fullName evidence="3">Transposase</fullName>
    </recommendedName>
</protein>
<evidence type="ECO:0000313" key="2">
    <source>
        <dbReference type="Proteomes" id="UP001447857"/>
    </source>
</evidence>
<dbReference type="Proteomes" id="UP001447857">
    <property type="component" value="Chromosome"/>
</dbReference>
<dbReference type="RefSeq" id="WP_338840977.1">
    <property type="nucleotide sequence ID" value="NZ_CP147988.1"/>
</dbReference>
<accession>A0ABZ2Q8V4</accession>
<evidence type="ECO:0008006" key="3">
    <source>
        <dbReference type="Google" id="ProtNLM"/>
    </source>
</evidence>
<sequence>MKELLCGHGLQIRAIVAEVNLRYGCGAKSMRTFFQRVLINLCGHGLQIRAIGLQIRAIVAEVNLHDRVANPRYRIDEIFVRHHNF</sequence>
<gene>
    <name evidence="1" type="ORF">V6624_04325</name>
</gene>
<keyword evidence="2" id="KW-1185">Reference proteome</keyword>
<name>A0ABZ2Q8V4_9FLAO</name>
<proteinExistence type="predicted"/>